<keyword evidence="2" id="KW-1185">Reference proteome</keyword>
<protein>
    <submittedName>
        <fullName evidence="1">Uncharacterized protein</fullName>
    </submittedName>
</protein>
<evidence type="ECO:0000313" key="2">
    <source>
        <dbReference type="Proteomes" id="UP000799755"/>
    </source>
</evidence>
<sequence>MEVSCSDLEQEFQQSISRLQDQREARFAEVKAQKDSSLEAKIAKRRLADHNDHKEILVISRQWASQFALHVRSRLPRELRDQIYDNLISPHLWIQIPTLWVKRPTFRTEHRHKVMVDALSLGRHFYFKPEYFGHLAIEIAERFLKHCTLELRDADLIHTILALEVADLGSAPRNTISKVVMDIIPREKLSIMSRLPDRKDVALEAAIQSLFDARSNSIFQLDLVVNSGIFTFIVNQLKLIIPTMYATKKRNFRINVRSPLEEQPRRRGMWLVHDFTSLFDGTQEECHLRLDKAIKVADLAETVTLDHPGRFLLQLPSPKWYHAIPVCCH</sequence>
<comment type="caution">
    <text evidence="1">The sequence shown here is derived from an EMBL/GenBank/DDBJ whole genome shotgun (WGS) entry which is preliminary data.</text>
</comment>
<reference evidence="1" key="1">
    <citation type="journal article" date="2020" name="Stud. Mycol.">
        <title>101 Dothideomycetes genomes: a test case for predicting lifestyles and emergence of pathogens.</title>
        <authorList>
            <person name="Haridas S."/>
            <person name="Albert R."/>
            <person name="Binder M."/>
            <person name="Bloem J."/>
            <person name="Labutti K."/>
            <person name="Salamov A."/>
            <person name="Andreopoulos B."/>
            <person name="Baker S."/>
            <person name="Barry K."/>
            <person name="Bills G."/>
            <person name="Bluhm B."/>
            <person name="Cannon C."/>
            <person name="Castanera R."/>
            <person name="Culley D."/>
            <person name="Daum C."/>
            <person name="Ezra D."/>
            <person name="Gonzalez J."/>
            <person name="Henrissat B."/>
            <person name="Kuo A."/>
            <person name="Liang C."/>
            <person name="Lipzen A."/>
            <person name="Lutzoni F."/>
            <person name="Magnuson J."/>
            <person name="Mondo S."/>
            <person name="Nolan M."/>
            <person name="Ohm R."/>
            <person name="Pangilinan J."/>
            <person name="Park H.-J."/>
            <person name="Ramirez L."/>
            <person name="Alfaro M."/>
            <person name="Sun H."/>
            <person name="Tritt A."/>
            <person name="Yoshinaga Y."/>
            <person name="Zwiers L.-H."/>
            <person name="Turgeon B."/>
            <person name="Goodwin S."/>
            <person name="Spatafora J."/>
            <person name="Crous P."/>
            <person name="Grigoriev I."/>
        </authorList>
    </citation>
    <scope>NUCLEOTIDE SEQUENCE</scope>
    <source>
        <strain evidence="1">ATCC 200398</strain>
    </source>
</reference>
<proteinExistence type="predicted"/>
<dbReference type="EMBL" id="MU003510">
    <property type="protein sequence ID" value="KAF2469843.1"/>
    <property type="molecule type" value="Genomic_DNA"/>
</dbReference>
<evidence type="ECO:0000313" key="1">
    <source>
        <dbReference type="EMBL" id="KAF2469843.1"/>
    </source>
</evidence>
<gene>
    <name evidence="1" type="ORF">BDR25DRAFT_40081</name>
</gene>
<organism evidence="1 2">
    <name type="scientific">Lindgomyces ingoldianus</name>
    <dbReference type="NCBI Taxonomy" id="673940"/>
    <lineage>
        <taxon>Eukaryota</taxon>
        <taxon>Fungi</taxon>
        <taxon>Dikarya</taxon>
        <taxon>Ascomycota</taxon>
        <taxon>Pezizomycotina</taxon>
        <taxon>Dothideomycetes</taxon>
        <taxon>Pleosporomycetidae</taxon>
        <taxon>Pleosporales</taxon>
        <taxon>Lindgomycetaceae</taxon>
        <taxon>Lindgomyces</taxon>
    </lineage>
</organism>
<accession>A0ACB6QS77</accession>
<name>A0ACB6QS77_9PLEO</name>
<dbReference type="Proteomes" id="UP000799755">
    <property type="component" value="Unassembled WGS sequence"/>
</dbReference>